<dbReference type="RefSeq" id="WP_054735583.1">
    <property type="nucleotide sequence ID" value="NZ_CP009431.1"/>
</dbReference>
<dbReference type="KEGG" id="smaz:LH19_28315"/>
<dbReference type="Pfam" id="PF12599">
    <property type="entry name" value="DUF3768"/>
    <property type="match status" value="1"/>
</dbReference>
<evidence type="ECO:0008006" key="3">
    <source>
        <dbReference type="Google" id="ProtNLM"/>
    </source>
</evidence>
<keyword evidence="1" id="KW-0614">Plasmid</keyword>
<sequence length="132" mass="14784">MTNDTNEADRVEAIRKLNAMARSNPGAACRANITIGFQSLSDADRIGALSQIIAFANFTGENDPHGEQDFGAVYRLVSGEWTQHRPQDDKEISETVFWKIDYYDNALEFGSEAPWDDAKTTRVMTIMLASEY</sequence>
<gene>
    <name evidence="1" type="ORF">ATM17_40315</name>
</gene>
<geneLocation type="plasmid" evidence="1 2">
    <name>unnamed2</name>
</geneLocation>
<accession>A0AAC9B0E3</accession>
<organism evidence="1 2">
    <name type="scientific">Sphingopyxis macrogoltabida</name>
    <name type="common">Sphingomonas macrogoltabidus</name>
    <dbReference type="NCBI Taxonomy" id="33050"/>
    <lineage>
        <taxon>Bacteria</taxon>
        <taxon>Pseudomonadati</taxon>
        <taxon>Pseudomonadota</taxon>
        <taxon>Alphaproteobacteria</taxon>
        <taxon>Sphingomonadales</taxon>
        <taxon>Sphingomonadaceae</taxon>
        <taxon>Sphingopyxis</taxon>
    </lineage>
</organism>
<reference evidence="2" key="1">
    <citation type="submission" date="2015-11" db="EMBL/GenBank/DDBJ databases">
        <title>Complete genome sequence of a polyethylene-glycol degrader Sphingopyxis macrogoltabida 203N (NBRC 111659).</title>
        <authorList>
            <person name="Yoshiyuki O."/>
            <person name="Shouta N."/>
            <person name="Nagata Y."/>
            <person name="Numata M."/>
            <person name="Tsuchikane K."/>
            <person name="Hosoyama A."/>
            <person name="Yamazoe A."/>
            <person name="Tsuda M."/>
            <person name="Fujita N."/>
            <person name="Kawai F."/>
        </authorList>
    </citation>
    <scope>NUCLEOTIDE SEQUENCE [LARGE SCALE GENOMIC DNA]</scope>
    <source>
        <strain evidence="2">203N</strain>
        <plasmid evidence="2">unnamed2</plasmid>
    </source>
</reference>
<dbReference type="InterPro" id="IPR022243">
    <property type="entry name" value="DUF3768"/>
</dbReference>
<protein>
    <recommendedName>
        <fullName evidence="3">DUF3768 domain-containing protein</fullName>
    </recommendedName>
</protein>
<proteinExistence type="predicted"/>
<dbReference type="Proteomes" id="UP000076088">
    <property type="component" value="Plasmid unnamed2"/>
</dbReference>
<keyword evidence="2" id="KW-1185">Reference proteome</keyword>
<name>A0AAC9B0E3_SPHMC</name>
<evidence type="ECO:0000313" key="2">
    <source>
        <dbReference type="Proteomes" id="UP000076088"/>
    </source>
</evidence>
<dbReference type="AlphaFoldDB" id="A0AAC9B0E3"/>
<reference evidence="1 2" key="2">
    <citation type="journal article" date="2016" name="Genome Announc.">
        <title>Complete Genome Sequence of Sphingopyxis macrogoltabida Strain 203N (NBRC 111659), a Polyethylene Glycol Degrader.</title>
        <authorList>
            <person name="Ohtsubo Y."/>
            <person name="Nonoyama S."/>
            <person name="Nagata Y."/>
            <person name="Numata M."/>
            <person name="Tsuchikane K."/>
            <person name="Hosoyama A."/>
            <person name="Yamazoe A."/>
            <person name="Tsuda M."/>
            <person name="Fujita N."/>
            <person name="Kawai F."/>
        </authorList>
    </citation>
    <scope>NUCLEOTIDE SEQUENCE [LARGE SCALE GENOMIC DNA]</scope>
    <source>
        <strain evidence="1 2">203N</strain>
    </source>
</reference>
<dbReference type="EMBL" id="CP013346">
    <property type="protein sequence ID" value="AMU92926.1"/>
    <property type="molecule type" value="Genomic_DNA"/>
</dbReference>
<evidence type="ECO:0000313" key="1">
    <source>
        <dbReference type="EMBL" id="AMU92926.1"/>
    </source>
</evidence>